<gene>
    <name evidence="7" type="ORF">GCM10010911_45360</name>
</gene>
<dbReference type="EMBL" id="BMHP01000003">
    <property type="protein sequence ID" value="GGD82166.1"/>
    <property type="molecule type" value="Genomic_DNA"/>
</dbReference>
<dbReference type="InterPro" id="IPR036116">
    <property type="entry name" value="FN3_sf"/>
</dbReference>
<evidence type="ECO:0000259" key="6">
    <source>
        <dbReference type="PROSITE" id="PS51272"/>
    </source>
</evidence>
<comment type="caution">
    <text evidence="7">The sequence shown here is derived from an EMBL/GenBank/DDBJ whole genome shotgun (WGS) entry which is preliminary data.</text>
</comment>
<dbReference type="SUPFAM" id="SSF49265">
    <property type="entry name" value="Fibronectin type III"/>
    <property type="match status" value="1"/>
</dbReference>
<dbReference type="CDD" id="cd00063">
    <property type="entry name" value="FN3"/>
    <property type="match status" value="1"/>
</dbReference>
<dbReference type="InterPro" id="IPR040751">
    <property type="entry name" value="SbsC_C"/>
</dbReference>
<dbReference type="Gene3D" id="2.60.40.10">
    <property type="entry name" value="Immunoglobulins"/>
    <property type="match status" value="1"/>
</dbReference>
<keyword evidence="2" id="KW-0964">Secreted</keyword>
<feature type="domain" description="SLH" evidence="6">
    <location>
        <begin position="1370"/>
        <end position="1428"/>
    </location>
</feature>
<feature type="signal peptide" evidence="4">
    <location>
        <begin position="1"/>
        <end position="33"/>
    </location>
</feature>
<keyword evidence="3 4" id="KW-0732">Signal</keyword>
<evidence type="ECO:0000313" key="7">
    <source>
        <dbReference type="EMBL" id="GGD82166.1"/>
    </source>
</evidence>
<dbReference type="PROSITE" id="PS50853">
    <property type="entry name" value="FN3"/>
    <property type="match status" value="1"/>
</dbReference>
<evidence type="ECO:0000256" key="1">
    <source>
        <dbReference type="ARBA" id="ARBA00004613"/>
    </source>
</evidence>
<dbReference type="Pfam" id="PF00395">
    <property type="entry name" value="SLH"/>
    <property type="match status" value="3"/>
</dbReference>
<feature type="chain" id="PRO_5036949577" description="S-layer homology domain-containing protein" evidence="4">
    <location>
        <begin position="34"/>
        <end position="1428"/>
    </location>
</feature>
<organism evidence="7 8">
    <name type="scientific">Paenibacillus nasutitermitis</name>
    <dbReference type="NCBI Taxonomy" id="1652958"/>
    <lineage>
        <taxon>Bacteria</taxon>
        <taxon>Bacillati</taxon>
        <taxon>Bacillota</taxon>
        <taxon>Bacilli</taxon>
        <taxon>Bacillales</taxon>
        <taxon>Paenibacillaceae</taxon>
        <taxon>Paenibacillus</taxon>
    </lineage>
</organism>
<dbReference type="InterPro" id="IPR003961">
    <property type="entry name" value="FN3_dom"/>
</dbReference>
<keyword evidence="8" id="KW-1185">Reference proteome</keyword>
<dbReference type="InterPro" id="IPR001119">
    <property type="entry name" value="SLH_dom"/>
</dbReference>
<reference evidence="7" key="1">
    <citation type="journal article" date="2014" name="Int. J. Syst. Evol. Microbiol.">
        <title>Complete genome sequence of Corynebacterium casei LMG S-19264T (=DSM 44701T), isolated from a smear-ripened cheese.</title>
        <authorList>
            <consortium name="US DOE Joint Genome Institute (JGI-PGF)"/>
            <person name="Walter F."/>
            <person name="Albersmeier A."/>
            <person name="Kalinowski J."/>
            <person name="Ruckert C."/>
        </authorList>
    </citation>
    <scope>NUCLEOTIDE SEQUENCE</scope>
    <source>
        <strain evidence="7">CGMCC 1.15178</strain>
    </source>
</reference>
<reference evidence="7" key="2">
    <citation type="submission" date="2020-09" db="EMBL/GenBank/DDBJ databases">
        <authorList>
            <person name="Sun Q."/>
            <person name="Zhou Y."/>
        </authorList>
    </citation>
    <scope>NUCLEOTIDE SEQUENCE</scope>
    <source>
        <strain evidence="7">CGMCC 1.15178</strain>
    </source>
</reference>
<dbReference type="Proteomes" id="UP000612456">
    <property type="component" value="Unassembled WGS sequence"/>
</dbReference>
<dbReference type="InterPro" id="IPR055372">
    <property type="entry name" value="CBM96"/>
</dbReference>
<proteinExistence type="predicted"/>
<feature type="domain" description="SLH" evidence="6">
    <location>
        <begin position="1239"/>
        <end position="1298"/>
    </location>
</feature>
<dbReference type="SMART" id="SM00060">
    <property type="entry name" value="FN3"/>
    <property type="match status" value="1"/>
</dbReference>
<dbReference type="Pfam" id="PF00041">
    <property type="entry name" value="fn3"/>
    <property type="match status" value="1"/>
</dbReference>
<accession>A0A917DZM9</accession>
<evidence type="ECO:0000256" key="2">
    <source>
        <dbReference type="ARBA" id="ARBA00022525"/>
    </source>
</evidence>
<evidence type="ECO:0000256" key="4">
    <source>
        <dbReference type="SAM" id="SignalP"/>
    </source>
</evidence>
<dbReference type="InterPro" id="IPR013783">
    <property type="entry name" value="Ig-like_fold"/>
</dbReference>
<dbReference type="InterPro" id="IPR051465">
    <property type="entry name" value="Cell_Envelope_Struct_Comp"/>
</dbReference>
<dbReference type="GO" id="GO:0005576">
    <property type="term" value="C:extracellular region"/>
    <property type="evidence" value="ECO:0007669"/>
    <property type="project" value="UniProtKB-SubCell"/>
</dbReference>
<feature type="domain" description="SLH" evidence="6">
    <location>
        <begin position="1299"/>
        <end position="1362"/>
    </location>
</feature>
<dbReference type="RefSeq" id="WP_188995184.1">
    <property type="nucleotide sequence ID" value="NZ_BMHP01000003.1"/>
</dbReference>
<dbReference type="PROSITE" id="PS51272">
    <property type="entry name" value="SLH"/>
    <property type="match status" value="3"/>
</dbReference>
<evidence type="ECO:0000313" key="8">
    <source>
        <dbReference type="Proteomes" id="UP000612456"/>
    </source>
</evidence>
<dbReference type="SUPFAM" id="SSF89372">
    <property type="entry name" value="Fucose-specific lectin"/>
    <property type="match status" value="1"/>
</dbReference>
<dbReference type="Pfam" id="PF24517">
    <property type="entry name" value="CBM96"/>
    <property type="match status" value="1"/>
</dbReference>
<feature type="domain" description="Fibronectin type-III" evidence="5">
    <location>
        <begin position="409"/>
        <end position="500"/>
    </location>
</feature>
<dbReference type="Pfam" id="PF18316">
    <property type="entry name" value="S-l_SbsC_C"/>
    <property type="match status" value="3"/>
</dbReference>
<dbReference type="PANTHER" id="PTHR43308">
    <property type="entry name" value="OUTER MEMBRANE PROTEIN ALPHA-RELATED"/>
    <property type="match status" value="1"/>
</dbReference>
<evidence type="ECO:0000256" key="3">
    <source>
        <dbReference type="ARBA" id="ARBA00022729"/>
    </source>
</evidence>
<comment type="subcellular location">
    <subcellularLocation>
        <location evidence="1">Secreted</location>
    </subcellularLocation>
</comment>
<evidence type="ECO:0008006" key="9">
    <source>
        <dbReference type="Google" id="ProtNLM"/>
    </source>
</evidence>
<sequence length="1428" mass="150853">MSVIVRQLTRKITAGALSLLMFWCIVQLPAAQADTQQAAWKLTSTADGLNMNPSRSAAAPKTAVWNNELYAIWAESNGDMFDPKKIIRVKKLDGENWVPANDGNGLNVSLNQDANGPALAAYEGYLYAIWEEVTAGNKKVIRVKKFDGSQWETADGGVSLNGSGSSANNQSPVLAVYKDDLYAAWLGNNNGGTDKKVQIKKFDGNSWTTDASDLTLVPGGFTNQLQFTVYQDKLYLTWSESTLSSPSLNYISVFQKSGTSSWTNVSGATGLSDPSKPMVSPAIQAYNGLLYAVWRDGNTATFLIKSYDGSAWSQVGNGTLDTSGNAAQPQLAVYNDQLFLSWLQSSSPITNKIRVYKFDGASWTATDDALLGTSNGQPSSLAVASDALHLLWSDSNKVRSSSYQEFPGAPAAPTGLTVSSGNQKATLSWDNGGSGLDYKIYQGSESGVYDPTPVATVSGSSSYTATGLTNGSTYYYAVTASNDIGESGYSNEASVKAGVINAVLTEGCSYLWTANSQEAFETCDANPLWVGTLTNYDIGGYQPRSTAEAVLKFDLPAVDAPIVSAQLKAYVPKKQVSSGANDATITIYDGDPDWQPYNAGSGTPVVSPQPANLSTPKFYINTPPSWNTYDVTFPVLESADQGRDSVTLILQGTKTNSDSLASNLDLLYNMPGYEAVLELTLGEPSQPELAPQIGGLIWAPGGTAGTTKLTGVNGDPILRYAVGAAGQYTQPVVGADAADLGYTLSLDLDADIAVVSGQHIYVVAVDSLGHIVEWADAAIADAEINPGSNQQPELAPQISGLTWAPGSAAGTTKLTGVSGDPLLRYAVGAAGQYTQPVVGADARDLGYVKLRDLNVDIAVTSGQHIYVVSVDSRGGIIEWADVAIADAEINLGSNQQPELAPQISSLTWAPGGASGTTKLTGVSGDPILRYATGAAGQYTQPVVGADAHDLGYTLPLNLNADIVVTSGQHIYVVAVDNQGRIVEWADVAVADADISTAAPVYPPYTPPASASSQDEGFAIKVNEGELQDQTATAKVDQTGGKKRTTVSIDGKKLSGRLANTTGAVVSIPVHNGSDTVIGELDAQTVKAMESSKAVLRIESEHVVYTIPASQINVSALSSQFGADIDLSDIVILVTIANVPDQDVMFLPQEGQQLQMIAPAVDFSITAVYQGREVKVDMFNAYVERMIAIPEGVDPGKITTGVVVLADGNLLHVPTKVMQLDGKYYAVINSLTNSVYSVVYNVKTFEDIAKHWAQASIEDMAARLVLSGGTNNQYVPDEAITRAEFAAIMVRGLGLHNAKQPPSFSDVRSSDWFHNAVAVAASFGLLQGYPDGTFRPNHSITRQEAMVIAAKAMDIADMDTAITSAQRDDLLTAFKDAGQFGGWAKSAAALNIRFGVIGGSGGTVRPLDQVTRAETAAIVQRLLKQAGLI</sequence>
<name>A0A917DZM9_9BACL</name>
<evidence type="ECO:0000259" key="5">
    <source>
        <dbReference type="PROSITE" id="PS50853"/>
    </source>
</evidence>
<protein>
    <recommendedName>
        <fullName evidence="9">S-layer homology domain-containing protein</fullName>
    </recommendedName>
</protein>